<comment type="caution">
    <text evidence="3">The sequence shown here is derived from an EMBL/GenBank/DDBJ whole genome shotgun (WGS) entry which is preliminary data.</text>
</comment>
<dbReference type="EMBL" id="BTRK01000001">
    <property type="protein sequence ID" value="GMR33605.1"/>
    <property type="molecule type" value="Genomic_DNA"/>
</dbReference>
<evidence type="ECO:0000256" key="2">
    <source>
        <dbReference type="SAM" id="Phobius"/>
    </source>
</evidence>
<dbReference type="Proteomes" id="UP001328107">
    <property type="component" value="Unassembled WGS sequence"/>
</dbReference>
<evidence type="ECO:0000313" key="3">
    <source>
        <dbReference type="EMBL" id="GMR33605.1"/>
    </source>
</evidence>
<feature type="compositionally biased region" description="Polar residues" evidence="1">
    <location>
        <begin position="153"/>
        <end position="162"/>
    </location>
</feature>
<proteinExistence type="predicted"/>
<organism evidence="3 4">
    <name type="scientific">Pristionchus mayeri</name>
    <dbReference type="NCBI Taxonomy" id="1317129"/>
    <lineage>
        <taxon>Eukaryota</taxon>
        <taxon>Metazoa</taxon>
        <taxon>Ecdysozoa</taxon>
        <taxon>Nematoda</taxon>
        <taxon>Chromadorea</taxon>
        <taxon>Rhabditida</taxon>
        <taxon>Rhabditina</taxon>
        <taxon>Diplogasteromorpha</taxon>
        <taxon>Diplogasteroidea</taxon>
        <taxon>Neodiplogasteridae</taxon>
        <taxon>Pristionchus</taxon>
    </lineage>
</organism>
<keyword evidence="4" id="KW-1185">Reference proteome</keyword>
<gene>
    <name evidence="3" type="ORF">PMAYCL1PPCAC_03800</name>
</gene>
<evidence type="ECO:0000256" key="1">
    <source>
        <dbReference type="SAM" id="MobiDB-lite"/>
    </source>
</evidence>
<keyword evidence="2" id="KW-1133">Transmembrane helix</keyword>
<reference evidence="4" key="1">
    <citation type="submission" date="2022-10" db="EMBL/GenBank/DDBJ databases">
        <title>Genome assembly of Pristionchus species.</title>
        <authorList>
            <person name="Yoshida K."/>
            <person name="Sommer R.J."/>
        </authorList>
    </citation>
    <scope>NUCLEOTIDE SEQUENCE [LARGE SCALE GENOMIC DNA]</scope>
    <source>
        <strain evidence="4">RS5460</strain>
    </source>
</reference>
<sequence length="162" mass="17635">MIRTPLQISETIRLTHCIIPVALVGVLFSTLSFISFYMFLTGKLGRSLSTPFYRNGCTLQSLLTPWLLMLRHPFLTSRVQPFLPALLSRAPEAVAKGVSARSDSLGDGATPSASAANGTRAQVVTRAYFDLLEKAWDVTPSGPPPQLPMSPERSYSQAPVEV</sequence>
<dbReference type="AlphaFoldDB" id="A0AAN5C7H5"/>
<keyword evidence="2" id="KW-0472">Membrane</keyword>
<name>A0AAN5C7H5_9BILA</name>
<evidence type="ECO:0000313" key="4">
    <source>
        <dbReference type="Proteomes" id="UP001328107"/>
    </source>
</evidence>
<evidence type="ECO:0008006" key="5">
    <source>
        <dbReference type="Google" id="ProtNLM"/>
    </source>
</evidence>
<feature type="region of interest" description="Disordered" evidence="1">
    <location>
        <begin position="139"/>
        <end position="162"/>
    </location>
</feature>
<protein>
    <recommendedName>
        <fullName evidence="5">G protein-coupled receptor</fullName>
    </recommendedName>
</protein>
<keyword evidence="2" id="KW-0812">Transmembrane</keyword>
<feature type="transmembrane region" description="Helical" evidence="2">
    <location>
        <begin position="21"/>
        <end position="40"/>
    </location>
</feature>
<accession>A0AAN5C7H5</accession>